<feature type="compositionally biased region" description="Low complexity" evidence="1">
    <location>
        <begin position="401"/>
        <end position="416"/>
    </location>
</feature>
<protein>
    <submittedName>
        <fullName evidence="2">Uncharacterized protein</fullName>
    </submittedName>
</protein>
<name>A0A5A8E8R0_CAFRO</name>
<dbReference type="AlphaFoldDB" id="A0A5A8E8R0"/>
<reference evidence="2 3" key="1">
    <citation type="submission" date="2019-07" db="EMBL/GenBank/DDBJ databases">
        <title>Genomes of Cafeteria roenbergensis.</title>
        <authorList>
            <person name="Fischer M.G."/>
            <person name="Hackl T."/>
            <person name="Roman M."/>
        </authorList>
    </citation>
    <scope>NUCLEOTIDE SEQUENCE [LARGE SCALE GENOMIC DNA]</scope>
    <source>
        <strain evidence="2 3">E4-10P</strain>
    </source>
</reference>
<accession>A0A5A8E8R0</accession>
<dbReference type="Proteomes" id="UP000322899">
    <property type="component" value="Unassembled WGS sequence"/>
</dbReference>
<comment type="caution">
    <text evidence="2">The sequence shown here is derived from an EMBL/GenBank/DDBJ whole genome shotgun (WGS) entry which is preliminary data.</text>
</comment>
<dbReference type="EMBL" id="VLTO01000037">
    <property type="protein sequence ID" value="KAA0173147.1"/>
    <property type="molecule type" value="Genomic_DNA"/>
</dbReference>
<feature type="region of interest" description="Disordered" evidence="1">
    <location>
        <begin position="401"/>
        <end position="429"/>
    </location>
</feature>
<gene>
    <name evidence="2" type="ORF">FNF27_05371</name>
</gene>
<organism evidence="2 3">
    <name type="scientific">Cafeteria roenbergensis</name>
    <name type="common">Marine flagellate</name>
    <dbReference type="NCBI Taxonomy" id="33653"/>
    <lineage>
        <taxon>Eukaryota</taxon>
        <taxon>Sar</taxon>
        <taxon>Stramenopiles</taxon>
        <taxon>Bigyra</taxon>
        <taxon>Opalozoa</taxon>
        <taxon>Bicosoecida</taxon>
        <taxon>Cafeteriaceae</taxon>
        <taxon>Cafeteria</taxon>
    </lineage>
</organism>
<feature type="compositionally biased region" description="Low complexity" evidence="1">
    <location>
        <begin position="628"/>
        <end position="645"/>
    </location>
</feature>
<evidence type="ECO:0000313" key="3">
    <source>
        <dbReference type="Proteomes" id="UP000322899"/>
    </source>
</evidence>
<evidence type="ECO:0000256" key="1">
    <source>
        <dbReference type="SAM" id="MobiDB-lite"/>
    </source>
</evidence>
<evidence type="ECO:0000313" key="2">
    <source>
        <dbReference type="EMBL" id="KAA0173147.1"/>
    </source>
</evidence>
<sequence>MRLAAVAGDWTNCGAVADIVVRLLEPPMDRSIPERHTAAAGSIEADGPHKQQEQQPQQQQQQLLLAQRQRLESAVADEDAEVLRALAREASVLRRAASAEVASEGLRKALATARLSSAGQLDGELAASLNLSSASPEPLEAALAAAAKALPSESQRPATLRVLVQSAVLVRDLRTAAMVRDWQLLRTVVGAAEGLAADALVEEAQAEVRAAAAFLASRAVTDGPLVAALRQGGPSGPVGAMNTRALDLAKLDKGLEQATRVGCDSAAARTVVRSAVVARRLRAAARAGDWAAVEDMARDARDAVLTQEASAEVQRFALEVGELRAEEALAAALAHGSGVSWRAAAGGRSGPVSAADAASLIGAGRATEMVSAIDVRAVDAARLRAAIRQAEAVVRDIPGSPAAAGTAHAAASPGATTQGGGSVQGGQQSPRGAMLLRTARVVAGLREALSAGDLDRLTSVLDGAKRQRLADVAQPELVALLAEVGQRRADSALRAALRRGGPTGSPGRLDIGEVTVADLEKAIAEAESNAADQTPGRRQSHQSAALLASARVVRAVRAGLLAAGVDWRLVRGGLEAAATTDLAPEAEAELDLVRADVIVRGVAQELRAALRSRGVECVFSGGRRYNLGTRRPAGRPGAPRSSSARVPAEPDEVAMAASEVRGGRARLAPERATTDDLHEALAAAGEAEVDPTVVAACPPVAGRDSPARGAAVADLPEELGLLRRSATCLAAVRAAAAAGEWDAAEVAFLRLAVASGRQRRPGHALCVSQSRDSQPTCRGA</sequence>
<feature type="region of interest" description="Disordered" evidence="1">
    <location>
        <begin position="628"/>
        <end position="650"/>
    </location>
</feature>
<proteinExistence type="predicted"/>